<sequence>MRFLTLAWGGLGFVASTVGEAVSNVGTSSSVTVPSLTRWHPSETASACSLQTTSTASYEWPLLTLPVTTTCSSGSTLTSYHFTASVCTEPATTSCDNRSCATSRYAYNVCAVTSNEFGGTQSRGFVAQYAEATPASTLAPRPTQDLGVRTQRLVARFAEPTITSVPTAAEAVDLPFPTCSFDLEEGQYICPDTKTTALSTCTFNLEKGEYVCPTPAATATSLKDARIPDLQALDPGFDANFRNPFESCPCLIAIAACQGKCKGNRKCIEKCPCIVGNPNPMCAGCNAYKGKCGQV</sequence>
<gene>
    <name evidence="2" type="ORF">BDU57DRAFT_528345</name>
</gene>
<name>A0A6A5QQ59_AMPQU</name>
<protein>
    <submittedName>
        <fullName evidence="2">Uncharacterized protein</fullName>
    </submittedName>
</protein>
<dbReference type="AlphaFoldDB" id="A0A6A5QQ59"/>
<dbReference type="OrthoDB" id="3798727at2759"/>
<accession>A0A6A5QQ59</accession>
<dbReference type="EMBL" id="ML979134">
    <property type="protein sequence ID" value="KAF1917805.1"/>
    <property type="molecule type" value="Genomic_DNA"/>
</dbReference>
<organism evidence="2 3">
    <name type="scientific">Ampelomyces quisqualis</name>
    <name type="common">Powdery mildew agent</name>
    <dbReference type="NCBI Taxonomy" id="50730"/>
    <lineage>
        <taxon>Eukaryota</taxon>
        <taxon>Fungi</taxon>
        <taxon>Dikarya</taxon>
        <taxon>Ascomycota</taxon>
        <taxon>Pezizomycotina</taxon>
        <taxon>Dothideomycetes</taxon>
        <taxon>Pleosporomycetidae</taxon>
        <taxon>Pleosporales</taxon>
        <taxon>Pleosporineae</taxon>
        <taxon>Phaeosphaeriaceae</taxon>
        <taxon>Ampelomyces</taxon>
    </lineage>
</organism>
<keyword evidence="3" id="KW-1185">Reference proteome</keyword>
<evidence type="ECO:0000256" key="1">
    <source>
        <dbReference type="SAM" id="SignalP"/>
    </source>
</evidence>
<dbReference type="Proteomes" id="UP000800096">
    <property type="component" value="Unassembled WGS sequence"/>
</dbReference>
<feature type="chain" id="PRO_5025519927" evidence="1">
    <location>
        <begin position="20"/>
        <end position="295"/>
    </location>
</feature>
<feature type="signal peptide" evidence="1">
    <location>
        <begin position="1"/>
        <end position="19"/>
    </location>
</feature>
<keyword evidence="1" id="KW-0732">Signal</keyword>
<reference evidence="2" key="1">
    <citation type="journal article" date="2020" name="Stud. Mycol.">
        <title>101 Dothideomycetes genomes: a test case for predicting lifestyles and emergence of pathogens.</title>
        <authorList>
            <person name="Haridas S."/>
            <person name="Albert R."/>
            <person name="Binder M."/>
            <person name="Bloem J."/>
            <person name="Labutti K."/>
            <person name="Salamov A."/>
            <person name="Andreopoulos B."/>
            <person name="Baker S."/>
            <person name="Barry K."/>
            <person name="Bills G."/>
            <person name="Bluhm B."/>
            <person name="Cannon C."/>
            <person name="Castanera R."/>
            <person name="Culley D."/>
            <person name="Daum C."/>
            <person name="Ezra D."/>
            <person name="Gonzalez J."/>
            <person name="Henrissat B."/>
            <person name="Kuo A."/>
            <person name="Liang C."/>
            <person name="Lipzen A."/>
            <person name="Lutzoni F."/>
            <person name="Magnuson J."/>
            <person name="Mondo S."/>
            <person name="Nolan M."/>
            <person name="Ohm R."/>
            <person name="Pangilinan J."/>
            <person name="Park H.-J."/>
            <person name="Ramirez L."/>
            <person name="Alfaro M."/>
            <person name="Sun H."/>
            <person name="Tritt A."/>
            <person name="Yoshinaga Y."/>
            <person name="Zwiers L.-H."/>
            <person name="Turgeon B."/>
            <person name="Goodwin S."/>
            <person name="Spatafora J."/>
            <person name="Crous P."/>
            <person name="Grigoriev I."/>
        </authorList>
    </citation>
    <scope>NUCLEOTIDE SEQUENCE</scope>
    <source>
        <strain evidence="2">HMLAC05119</strain>
    </source>
</reference>
<evidence type="ECO:0000313" key="3">
    <source>
        <dbReference type="Proteomes" id="UP000800096"/>
    </source>
</evidence>
<proteinExistence type="predicted"/>
<evidence type="ECO:0000313" key="2">
    <source>
        <dbReference type="EMBL" id="KAF1917805.1"/>
    </source>
</evidence>